<dbReference type="Pfam" id="PF07885">
    <property type="entry name" value="Ion_trans_2"/>
    <property type="match status" value="2"/>
</dbReference>
<dbReference type="PANTHER" id="PTHR11003:SF334">
    <property type="entry name" value="FI03418P"/>
    <property type="match status" value="1"/>
</dbReference>
<evidence type="ECO:0000256" key="2">
    <source>
        <dbReference type="ARBA" id="ARBA00022448"/>
    </source>
</evidence>
<comment type="similarity">
    <text evidence="8">Belongs to the two pore domain potassium channel (TC 1.A.1.8) family.</text>
</comment>
<feature type="transmembrane region" description="Helical" evidence="9">
    <location>
        <begin position="329"/>
        <end position="351"/>
    </location>
</feature>
<evidence type="ECO:0000256" key="4">
    <source>
        <dbReference type="ARBA" id="ARBA00022989"/>
    </source>
</evidence>
<feature type="signal peptide" evidence="10">
    <location>
        <begin position="1"/>
        <end position="19"/>
    </location>
</feature>
<sequence length="497" mass="54919">MPPSSLGVFLFLLTAPSYGRWAHENSGVLSENSSVETRVGSETDQASGLAGIGPSLSIGKLAESRSFQNLSSKAAATAAVPARTIEFDDVTEKILPKMLGIPKVVFLFGACLLYVLVHWIVSIRGCGRRESPQVKTLNVTVVLNYADCTTATIRLENNAEESKGKNFSTREATSSVSLQWNPALSEAARDSDGNYLRVEVIDENEEIVKTSNIPVQTAGSNGDIPSYHRVQWNREGEREFLMLGISHDVGEMHRTGVKVVTKHINGQRKNREPSYAPMMTFFMIYLIVGTTFYTQWEGWDEMSAVYFCVSTMFTVGYGDFVPSDRVSRVFTALLAIVGVSFLGITLVVTQIDTVLAMVKHERTRTRTNVRKMLNGVALCFIIELFNLIFAMCALNLLEGFDALDAAYFLVMTSLTEGFGDVSVETSWGKLAVVAYIFVECLALGQIVRIIFTWYTKKRMAELLGAGDSEDARQTQTYEFAKEQRASGTIMTASYVKP</sequence>
<keyword evidence="2 8" id="KW-0813">Transport</keyword>
<keyword evidence="10" id="KW-0732">Signal</keyword>
<dbReference type="PANTHER" id="PTHR11003">
    <property type="entry name" value="POTASSIUM CHANNEL, SUBFAMILY K"/>
    <property type="match status" value="1"/>
</dbReference>
<dbReference type="GO" id="GO:0015271">
    <property type="term" value="F:outward rectifier potassium channel activity"/>
    <property type="evidence" value="ECO:0007669"/>
    <property type="project" value="TreeGrafter"/>
</dbReference>
<gene>
    <name evidence="12" type="ORF">LGLO00237_LOCUS4425</name>
</gene>
<dbReference type="InterPro" id="IPR003280">
    <property type="entry name" value="2pore_dom_K_chnl"/>
</dbReference>
<feature type="domain" description="Potassium channel" evidence="11">
    <location>
        <begin position="281"/>
        <end position="349"/>
    </location>
</feature>
<accession>A0A7S4DHW9</accession>
<evidence type="ECO:0000256" key="5">
    <source>
        <dbReference type="ARBA" id="ARBA00023065"/>
    </source>
</evidence>
<evidence type="ECO:0000256" key="6">
    <source>
        <dbReference type="ARBA" id="ARBA00023136"/>
    </source>
</evidence>
<dbReference type="EMBL" id="HBIV01006095">
    <property type="protein sequence ID" value="CAE0650645.1"/>
    <property type="molecule type" value="Transcribed_RNA"/>
</dbReference>
<feature type="domain" description="Potassium channel" evidence="11">
    <location>
        <begin position="380"/>
        <end position="455"/>
    </location>
</feature>
<dbReference type="Gene3D" id="1.10.287.70">
    <property type="match status" value="2"/>
</dbReference>
<evidence type="ECO:0000256" key="10">
    <source>
        <dbReference type="SAM" id="SignalP"/>
    </source>
</evidence>
<dbReference type="GO" id="GO:0030322">
    <property type="term" value="P:stabilization of membrane potential"/>
    <property type="evidence" value="ECO:0007669"/>
    <property type="project" value="TreeGrafter"/>
</dbReference>
<keyword evidence="4 9" id="KW-1133">Transmembrane helix</keyword>
<keyword evidence="7 8" id="KW-0407">Ion channel</keyword>
<feature type="transmembrane region" description="Helical" evidence="9">
    <location>
        <begin position="275"/>
        <end position="296"/>
    </location>
</feature>
<evidence type="ECO:0000259" key="11">
    <source>
        <dbReference type="Pfam" id="PF07885"/>
    </source>
</evidence>
<keyword evidence="6 9" id="KW-0472">Membrane</keyword>
<feature type="transmembrane region" description="Helical" evidence="9">
    <location>
        <begin position="372"/>
        <end position="397"/>
    </location>
</feature>
<evidence type="ECO:0000313" key="12">
    <source>
        <dbReference type="EMBL" id="CAE0650645.1"/>
    </source>
</evidence>
<comment type="subcellular location">
    <subcellularLocation>
        <location evidence="1">Membrane</location>
        <topology evidence="1">Multi-pass membrane protein</topology>
    </subcellularLocation>
</comment>
<dbReference type="AlphaFoldDB" id="A0A7S4DHW9"/>
<dbReference type="PRINTS" id="PR01333">
    <property type="entry name" value="2POREKCHANEL"/>
</dbReference>
<dbReference type="SUPFAM" id="SSF81324">
    <property type="entry name" value="Voltage-gated potassium channels"/>
    <property type="match status" value="2"/>
</dbReference>
<dbReference type="GO" id="GO:0005886">
    <property type="term" value="C:plasma membrane"/>
    <property type="evidence" value="ECO:0007669"/>
    <property type="project" value="TreeGrafter"/>
</dbReference>
<protein>
    <recommendedName>
        <fullName evidence="11">Potassium channel domain-containing protein</fullName>
    </recommendedName>
</protein>
<feature type="chain" id="PRO_5031227400" description="Potassium channel domain-containing protein" evidence="10">
    <location>
        <begin position="20"/>
        <end position="497"/>
    </location>
</feature>
<evidence type="ECO:0000256" key="1">
    <source>
        <dbReference type="ARBA" id="ARBA00004141"/>
    </source>
</evidence>
<organism evidence="12">
    <name type="scientific">Lotharella globosa</name>
    <dbReference type="NCBI Taxonomy" id="91324"/>
    <lineage>
        <taxon>Eukaryota</taxon>
        <taxon>Sar</taxon>
        <taxon>Rhizaria</taxon>
        <taxon>Cercozoa</taxon>
        <taxon>Chlorarachniophyceae</taxon>
        <taxon>Lotharella</taxon>
    </lineage>
</organism>
<evidence type="ECO:0000256" key="3">
    <source>
        <dbReference type="ARBA" id="ARBA00022692"/>
    </source>
</evidence>
<keyword evidence="5 8" id="KW-0406">Ion transport</keyword>
<name>A0A7S4DHW9_9EUKA</name>
<evidence type="ECO:0000256" key="7">
    <source>
        <dbReference type="ARBA" id="ARBA00023303"/>
    </source>
</evidence>
<dbReference type="InterPro" id="IPR013099">
    <property type="entry name" value="K_chnl_dom"/>
</dbReference>
<feature type="transmembrane region" description="Helical" evidence="9">
    <location>
        <begin position="430"/>
        <end position="451"/>
    </location>
</feature>
<reference evidence="12" key="1">
    <citation type="submission" date="2021-01" db="EMBL/GenBank/DDBJ databases">
        <authorList>
            <person name="Corre E."/>
            <person name="Pelletier E."/>
            <person name="Niang G."/>
            <person name="Scheremetjew M."/>
            <person name="Finn R."/>
            <person name="Kale V."/>
            <person name="Holt S."/>
            <person name="Cochrane G."/>
            <person name="Meng A."/>
            <person name="Brown T."/>
            <person name="Cohen L."/>
        </authorList>
    </citation>
    <scope>NUCLEOTIDE SEQUENCE</scope>
    <source>
        <strain evidence="12">CCCM811</strain>
    </source>
</reference>
<proteinExistence type="inferred from homology"/>
<feature type="transmembrane region" description="Helical" evidence="9">
    <location>
        <begin position="104"/>
        <end position="121"/>
    </location>
</feature>
<keyword evidence="3 8" id="KW-0812">Transmembrane</keyword>
<evidence type="ECO:0000256" key="9">
    <source>
        <dbReference type="SAM" id="Phobius"/>
    </source>
</evidence>
<evidence type="ECO:0000256" key="8">
    <source>
        <dbReference type="RuleBase" id="RU003857"/>
    </source>
</evidence>
<dbReference type="GO" id="GO:0022841">
    <property type="term" value="F:potassium ion leak channel activity"/>
    <property type="evidence" value="ECO:0007669"/>
    <property type="project" value="TreeGrafter"/>
</dbReference>